<gene>
    <name evidence="2" type="ordered locus">Minf_2257</name>
</gene>
<reference evidence="2 3" key="1">
    <citation type="journal article" date="2008" name="Biol. Direct">
        <title>Complete genome sequence of the extremely acidophilic methanotroph isolate V4, Methylacidiphilum infernorum, a representative of the bacterial phylum Verrucomicrobia.</title>
        <authorList>
            <person name="Hou S."/>
            <person name="Makarova K.S."/>
            <person name="Saw J.H."/>
            <person name="Senin P."/>
            <person name="Ly B.V."/>
            <person name="Zhou Z."/>
            <person name="Ren Y."/>
            <person name="Wang J."/>
            <person name="Galperin M.Y."/>
            <person name="Omelchenko M.V."/>
            <person name="Wolf Y.I."/>
            <person name="Yutin N."/>
            <person name="Koonin E.V."/>
            <person name="Stott M.B."/>
            <person name="Mountain B.W."/>
            <person name="Crowe M.A."/>
            <person name="Smirnova A.V."/>
            <person name="Dunfield P.F."/>
            <person name="Feng L."/>
            <person name="Wang L."/>
            <person name="Alam M."/>
        </authorList>
    </citation>
    <scope>NUCLEOTIDE SEQUENCE [LARGE SCALE GENOMIC DNA]</scope>
    <source>
        <strain evidence="3">Isolate V4</strain>
    </source>
</reference>
<protein>
    <submittedName>
        <fullName evidence="2">Uncharacterized protein</fullName>
    </submittedName>
</protein>
<dbReference type="EMBL" id="CP000975">
    <property type="protein sequence ID" value="ACD84311.1"/>
    <property type="molecule type" value="Genomic_DNA"/>
</dbReference>
<keyword evidence="1" id="KW-0812">Transmembrane</keyword>
<dbReference type="KEGG" id="min:Minf_2257"/>
<dbReference type="Proteomes" id="UP000009149">
    <property type="component" value="Chromosome"/>
</dbReference>
<sequence length="32" mass="3934">MFIIPNKLMQHPFLFFICFIPLFLYKLNFSLP</sequence>
<feature type="transmembrane region" description="Helical" evidence="1">
    <location>
        <begin position="12"/>
        <end position="31"/>
    </location>
</feature>
<accession>B3E082</accession>
<evidence type="ECO:0000256" key="1">
    <source>
        <dbReference type="SAM" id="Phobius"/>
    </source>
</evidence>
<keyword evidence="1" id="KW-0472">Membrane</keyword>
<proteinExistence type="predicted"/>
<organism evidence="2 3">
    <name type="scientific">Methylacidiphilum infernorum (isolate V4)</name>
    <name type="common">Methylokorus infernorum (strain V4)</name>
    <dbReference type="NCBI Taxonomy" id="481448"/>
    <lineage>
        <taxon>Bacteria</taxon>
        <taxon>Pseudomonadati</taxon>
        <taxon>Verrucomicrobiota</taxon>
        <taxon>Methylacidiphilae</taxon>
        <taxon>Methylacidiphilales</taxon>
        <taxon>Methylacidiphilaceae</taxon>
        <taxon>Methylacidiphilum (ex Ratnadevi et al. 2023)</taxon>
    </lineage>
</organism>
<evidence type="ECO:0000313" key="3">
    <source>
        <dbReference type="Proteomes" id="UP000009149"/>
    </source>
</evidence>
<dbReference type="AlphaFoldDB" id="B3E082"/>
<evidence type="ECO:0000313" key="2">
    <source>
        <dbReference type="EMBL" id="ACD84311.1"/>
    </source>
</evidence>
<dbReference type="STRING" id="481448.Minf_2257"/>
<name>B3E082_METI4</name>
<keyword evidence="1" id="KW-1133">Transmembrane helix</keyword>
<dbReference type="HOGENOM" id="CLU_3390256_0_0_0"/>